<organism evidence="4">
    <name type="scientific">Streptomyces sp. NBC_01393</name>
    <dbReference type="NCBI Taxonomy" id="2903851"/>
    <lineage>
        <taxon>Bacteria</taxon>
        <taxon>Bacillati</taxon>
        <taxon>Actinomycetota</taxon>
        <taxon>Actinomycetes</taxon>
        <taxon>Kitasatosporales</taxon>
        <taxon>Streptomycetaceae</taxon>
        <taxon>Streptomyces</taxon>
    </lineage>
</organism>
<name>A0AAU3I1J9_9ACTN</name>
<reference evidence="4" key="1">
    <citation type="submission" date="2022-10" db="EMBL/GenBank/DDBJ databases">
        <title>The complete genomes of actinobacterial strains from the NBC collection.</title>
        <authorList>
            <person name="Joergensen T.S."/>
            <person name="Alvarez Arevalo M."/>
            <person name="Sterndorff E.B."/>
            <person name="Faurdal D."/>
            <person name="Vuksanovic O."/>
            <person name="Mourched A.-S."/>
            <person name="Charusanti P."/>
            <person name="Shaw S."/>
            <person name="Blin K."/>
            <person name="Weber T."/>
        </authorList>
    </citation>
    <scope>NUCLEOTIDE SEQUENCE</scope>
    <source>
        <strain evidence="4">NBC_01393</strain>
    </source>
</reference>
<keyword evidence="1" id="KW-0677">Repeat</keyword>
<keyword evidence="2" id="KW-0802">TPR repeat</keyword>
<dbReference type="AlphaFoldDB" id="A0AAU3I1J9"/>
<evidence type="ECO:0000256" key="1">
    <source>
        <dbReference type="ARBA" id="ARBA00022737"/>
    </source>
</evidence>
<dbReference type="EMBL" id="CP109546">
    <property type="protein sequence ID" value="WTZ11751.1"/>
    <property type="molecule type" value="Genomic_DNA"/>
</dbReference>
<evidence type="ECO:0000313" key="4">
    <source>
        <dbReference type="EMBL" id="WTZ11751.1"/>
    </source>
</evidence>
<dbReference type="Gene3D" id="1.25.40.10">
    <property type="entry name" value="Tetratricopeptide repeat domain"/>
    <property type="match status" value="3"/>
</dbReference>
<dbReference type="InterPro" id="IPR051012">
    <property type="entry name" value="CellSynth/LPSAsmb/PSIAsmb"/>
</dbReference>
<gene>
    <name evidence="4" type="ORF">OG699_29510</name>
</gene>
<dbReference type="SUPFAM" id="SSF81901">
    <property type="entry name" value="HCP-like"/>
    <property type="match status" value="2"/>
</dbReference>
<evidence type="ECO:0000256" key="3">
    <source>
        <dbReference type="SAM" id="MobiDB-lite"/>
    </source>
</evidence>
<dbReference type="Pfam" id="PF14559">
    <property type="entry name" value="TPR_19"/>
    <property type="match status" value="1"/>
</dbReference>
<dbReference type="PANTHER" id="PTHR45586:SF1">
    <property type="entry name" value="LIPOPOLYSACCHARIDE ASSEMBLY PROTEIN B"/>
    <property type="match status" value="1"/>
</dbReference>
<proteinExistence type="predicted"/>
<accession>A0AAU3I1J9</accession>
<feature type="region of interest" description="Disordered" evidence="3">
    <location>
        <begin position="353"/>
        <end position="378"/>
    </location>
</feature>
<dbReference type="PANTHER" id="PTHR45586">
    <property type="entry name" value="TPR REPEAT-CONTAINING PROTEIN PA4667"/>
    <property type="match status" value="1"/>
</dbReference>
<sequence>MQSAFQDGGPVPSAESVVALARTLKLSENELLDLRRTATGEDAVAPQNDLGPGKLITEWNPYALEVHPAGPAVQGTTLAHGLVLPGYVRRNHDQLLTNAVNDAMQGRSRMMVLVGSSSAGKTRACWEAVQLLADQGWLLWHPFDPTRVEAALQDLARVTPRTVIWLNEAQHYLGDPSAGERVAAGLHALLADHQRGPVLVLGTLWPEYAQTYTTVPQPGRSDPHSRVRELLAGCMVTVPDTFDEEALRTATTLAEAGDALLADALIRARTTGRVAQDLAGAPELLRRYEQAVPPTRALLEAAMDARRLGVGLHLPQAFLTDAATDYLSDDELDELTEDWAEAAYADLAQPVHGKQAPLRRTGARPARRPPGRSTQLATEISPAGRGPVFRLADYLEQHGRTARRRLCPPASFWHAAYTHLTSPNELRNVAQEAEQMQRLQWSHDLYDAAAEAGSAEALSHLAQLRMRAGDGEGAEELLQRAVDAGHTSALLALARLRMTAGDAEGAEGLLRRAVNVGYPPALVDLARLRQEAGDPEEATELLQRAVDADLSYALLGLVRLLERAGDREGAEEAAWRAVEAGHTVTLGDVPWLMDGVCEAGFQNRLGHAVDAQSTFVLDELARLRMRAGDGEGAEELLQRAVDAGHTSALLALARLRMTAGDAEGAEELLRRAADAGHTSALDRLVAVRMRVGDTDGAEELLQRAADAGQTAVLLDLAQLRMEAGDREGAEGLLRRAVDAGHVIALDTLARLREDAGDTDEAEAIAWAAADAGNRFVLVKLARMRQQAGNQRGAERLLRQAADAGYTDPSPMTEEWVSTAPEWRYGLDPDGTPTPPWR</sequence>
<dbReference type="InterPro" id="IPR011990">
    <property type="entry name" value="TPR-like_helical_dom_sf"/>
</dbReference>
<evidence type="ECO:0000256" key="2">
    <source>
        <dbReference type="ARBA" id="ARBA00022803"/>
    </source>
</evidence>
<protein>
    <submittedName>
        <fullName evidence="4">Tetratricopeptide repeat protein</fullName>
    </submittedName>
</protein>
<feature type="compositionally biased region" description="Basic residues" evidence="3">
    <location>
        <begin position="361"/>
        <end position="370"/>
    </location>
</feature>